<sequence>MAAYEQLSDITRLRAEISRMQRRTAEPDALPVDDALAPLLPSGGLRPGAAYALPDSPALLFALLGSASRDGAWCAFIGLPDLSFEAAEGYGVAPNRLAHIPRPGDRWRQTISAAADVFPLVAARIPRTAAPAETARLSARLRERGSALLAIGPWPGADLSFTMGEPEWRGIGSGHGALSSRVVTVAASGRISPVARRVRLLLPGPTGGVESLPSASIPTQRGHLTAVSA</sequence>
<evidence type="ECO:0000256" key="1">
    <source>
        <dbReference type="SAM" id="MobiDB-lite"/>
    </source>
</evidence>
<organism evidence="2 3">
    <name type="scientific">Microbacterium faecale</name>
    <dbReference type="NCBI Taxonomy" id="1804630"/>
    <lineage>
        <taxon>Bacteria</taxon>
        <taxon>Bacillati</taxon>
        <taxon>Actinomycetota</taxon>
        <taxon>Actinomycetes</taxon>
        <taxon>Micrococcales</taxon>
        <taxon>Microbacteriaceae</taxon>
        <taxon>Microbacterium</taxon>
    </lineage>
</organism>
<comment type="caution">
    <text evidence="2">The sequence shown here is derived from an EMBL/GenBank/DDBJ whole genome shotgun (WGS) entry which is preliminary data.</text>
</comment>
<accession>A0A916YCJ2</accession>
<reference evidence="2" key="1">
    <citation type="journal article" date="2014" name="Int. J. Syst. Evol. Microbiol.">
        <title>Complete genome sequence of Corynebacterium casei LMG S-19264T (=DSM 44701T), isolated from a smear-ripened cheese.</title>
        <authorList>
            <consortium name="US DOE Joint Genome Institute (JGI-PGF)"/>
            <person name="Walter F."/>
            <person name="Albersmeier A."/>
            <person name="Kalinowski J."/>
            <person name="Ruckert C."/>
        </authorList>
    </citation>
    <scope>NUCLEOTIDE SEQUENCE</scope>
    <source>
        <strain evidence="2">CGMCC 1.15152</strain>
    </source>
</reference>
<proteinExistence type="predicted"/>
<dbReference type="Proteomes" id="UP000633205">
    <property type="component" value="Unassembled WGS sequence"/>
</dbReference>
<protein>
    <submittedName>
        <fullName evidence="2">Uncharacterized protein</fullName>
    </submittedName>
</protein>
<gene>
    <name evidence="2" type="ORF">GCM10010915_20330</name>
</gene>
<dbReference type="AlphaFoldDB" id="A0A916YCJ2"/>
<dbReference type="EMBL" id="BMHO01000001">
    <property type="protein sequence ID" value="GGD39496.1"/>
    <property type="molecule type" value="Genomic_DNA"/>
</dbReference>
<name>A0A916YCJ2_9MICO</name>
<feature type="region of interest" description="Disordered" evidence="1">
    <location>
        <begin position="208"/>
        <end position="229"/>
    </location>
</feature>
<reference evidence="2" key="2">
    <citation type="submission" date="2020-09" db="EMBL/GenBank/DDBJ databases">
        <authorList>
            <person name="Sun Q."/>
            <person name="Zhou Y."/>
        </authorList>
    </citation>
    <scope>NUCLEOTIDE SEQUENCE</scope>
    <source>
        <strain evidence="2">CGMCC 1.15152</strain>
    </source>
</reference>
<keyword evidence="3" id="KW-1185">Reference proteome</keyword>
<evidence type="ECO:0000313" key="3">
    <source>
        <dbReference type="Proteomes" id="UP000633205"/>
    </source>
</evidence>
<evidence type="ECO:0000313" key="2">
    <source>
        <dbReference type="EMBL" id="GGD39496.1"/>
    </source>
</evidence>